<proteinExistence type="predicted"/>
<reference evidence="2" key="1">
    <citation type="submission" date="2023-03" db="EMBL/GenBank/DDBJ databases">
        <title>Massive genome expansion in bonnet fungi (Mycena s.s.) driven by repeated elements and novel gene families across ecological guilds.</title>
        <authorList>
            <consortium name="Lawrence Berkeley National Laboratory"/>
            <person name="Harder C.B."/>
            <person name="Miyauchi S."/>
            <person name="Viragh M."/>
            <person name="Kuo A."/>
            <person name="Thoen E."/>
            <person name="Andreopoulos B."/>
            <person name="Lu D."/>
            <person name="Skrede I."/>
            <person name="Drula E."/>
            <person name="Henrissat B."/>
            <person name="Morin E."/>
            <person name="Kohler A."/>
            <person name="Barry K."/>
            <person name="LaButti K."/>
            <person name="Morin E."/>
            <person name="Salamov A."/>
            <person name="Lipzen A."/>
            <person name="Mereny Z."/>
            <person name="Hegedus B."/>
            <person name="Baldrian P."/>
            <person name="Stursova M."/>
            <person name="Weitz H."/>
            <person name="Taylor A."/>
            <person name="Grigoriev I.V."/>
            <person name="Nagy L.G."/>
            <person name="Martin F."/>
            <person name="Kauserud H."/>
        </authorList>
    </citation>
    <scope>NUCLEOTIDE SEQUENCE</scope>
    <source>
        <strain evidence="2">CBHHK188m</strain>
    </source>
</reference>
<dbReference type="InterPro" id="IPR036047">
    <property type="entry name" value="F-box-like_dom_sf"/>
</dbReference>
<dbReference type="Proteomes" id="UP001215280">
    <property type="component" value="Unassembled WGS sequence"/>
</dbReference>
<feature type="domain" description="F-box" evidence="1">
    <location>
        <begin position="10"/>
        <end position="55"/>
    </location>
</feature>
<evidence type="ECO:0000313" key="3">
    <source>
        <dbReference type="Proteomes" id="UP001215280"/>
    </source>
</evidence>
<dbReference type="SUPFAM" id="SSF81383">
    <property type="entry name" value="F-box domain"/>
    <property type="match status" value="1"/>
</dbReference>
<keyword evidence="3" id="KW-1185">Reference proteome</keyword>
<organism evidence="2 3">
    <name type="scientific">Mycena maculata</name>
    <dbReference type="NCBI Taxonomy" id="230809"/>
    <lineage>
        <taxon>Eukaryota</taxon>
        <taxon>Fungi</taxon>
        <taxon>Dikarya</taxon>
        <taxon>Basidiomycota</taxon>
        <taxon>Agaricomycotina</taxon>
        <taxon>Agaricomycetes</taxon>
        <taxon>Agaricomycetidae</taxon>
        <taxon>Agaricales</taxon>
        <taxon>Marasmiineae</taxon>
        <taxon>Mycenaceae</taxon>
        <taxon>Mycena</taxon>
    </lineage>
</organism>
<name>A0AAD7NXX8_9AGAR</name>
<evidence type="ECO:0000313" key="2">
    <source>
        <dbReference type="EMBL" id="KAJ7780332.1"/>
    </source>
</evidence>
<evidence type="ECO:0000259" key="1">
    <source>
        <dbReference type="PROSITE" id="PS50181"/>
    </source>
</evidence>
<comment type="caution">
    <text evidence="2">The sequence shown here is derived from an EMBL/GenBank/DDBJ whole genome shotgun (WGS) entry which is preliminary data.</text>
</comment>
<dbReference type="EMBL" id="JARJLG010000006">
    <property type="protein sequence ID" value="KAJ7780332.1"/>
    <property type="molecule type" value="Genomic_DNA"/>
</dbReference>
<gene>
    <name evidence="2" type="ORF">DFH07DRAFT_470055</name>
</gene>
<dbReference type="AlphaFoldDB" id="A0AAD7NXX8"/>
<accession>A0AAD7NXX8</accession>
<dbReference type="InterPro" id="IPR001810">
    <property type="entry name" value="F-box_dom"/>
</dbReference>
<protein>
    <recommendedName>
        <fullName evidence="1">F-box domain-containing protein</fullName>
    </recommendedName>
</protein>
<dbReference type="PROSITE" id="PS50181">
    <property type="entry name" value="FBOX"/>
    <property type="match status" value="1"/>
</dbReference>
<dbReference type="Pfam" id="PF00646">
    <property type="entry name" value="F-box"/>
    <property type="match status" value="1"/>
</dbReference>
<sequence>MSPRVFARSPSIFSNLPLDTLEIVLRHVGPADLTSVCRVSKIFSPRALDALYRDVVLTDSHSLKACFSILDDPRLAARVKCLAIHSHSGAGSFYGVIQETLTVLTNLRVLELFLGEGCEWILPVDACPFQLHAFSTDFQYTPDVGTFIAGQHVIKELKVSWAGGPNYFGNLEFLGLRCLSTIRAPFSLVEALVPGRPVEEVATFRDRIDIHPNRINALANSTAISGIQRLQINLHFLHAIGPEFLAQAIPSLTCLVVTCGEPKGYNLGEWTTSFLASFPSLHCFKAVIEPHLWHSEYPHLPPPPLSEEQGLQYFSISNFGSMHLRGYVRTRCGKEWAHCSTDERNWLLAHSTFD</sequence>